<proteinExistence type="predicted"/>
<dbReference type="RefSeq" id="WP_094450627.1">
    <property type="nucleotide sequence ID" value="NZ_NMVI01000015.1"/>
</dbReference>
<keyword evidence="1" id="KW-0812">Transmembrane</keyword>
<sequence length="180" mass="19493">MSRRPNPPAIHIIVALLVILLPVILIQWLAQRPGEGPTGDPEVELAIEAAREQSPYAVLVPDNLPEAWQPMRASWLNQGQPGLNGEPEPGNTWRLVYLGPDQVAYSLTQRDGPAADRIVPEMSREGTADGASSINGQEWERLVSEDGRTRSLVRSADGVTTVVSADTSYEAIEAYASTLA</sequence>
<dbReference type="EMBL" id="NMVI01000015">
    <property type="protein sequence ID" value="OYN87962.1"/>
    <property type="molecule type" value="Genomic_DNA"/>
</dbReference>
<evidence type="ECO:0008006" key="6">
    <source>
        <dbReference type="Google" id="ProtNLM"/>
    </source>
</evidence>
<evidence type="ECO:0000313" key="5">
    <source>
        <dbReference type="Proteomes" id="UP000216533"/>
    </source>
</evidence>
<reference evidence="4 5" key="1">
    <citation type="submission" date="2017-07" db="EMBL/GenBank/DDBJ databases">
        <title>Draft whole genome sequences of clinical Proprionibacteriaceae strains.</title>
        <authorList>
            <person name="Bernier A.-M."/>
            <person name="Bernard K."/>
            <person name="Domingo M.-C."/>
        </authorList>
    </citation>
    <scope>NUCLEOTIDE SEQUENCE [LARGE SCALE GENOMIC DNA]</scope>
    <source>
        <strain evidence="3 4">NML 150081</strain>
        <strain evidence="2 5">NML 160184</strain>
    </source>
</reference>
<dbReference type="InterPro" id="IPR025339">
    <property type="entry name" value="DUF4245"/>
</dbReference>
<keyword evidence="4" id="KW-1185">Reference proteome</keyword>
<accession>A0A255EEX6</accession>
<dbReference type="Pfam" id="PF14030">
    <property type="entry name" value="DUF4245"/>
    <property type="match status" value="1"/>
</dbReference>
<dbReference type="AlphaFoldDB" id="A0A255EL99"/>
<gene>
    <name evidence="3" type="ORF">CGZ91_01775</name>
    <name evidence="2" type="ORF">CGZ92_06810</name>
</gene>
<keyword evidence="1" id="KW-0472">Membrane</keyword>
<accession>A0A255EL99</accession>
<dbReference type="Proteomes" id="UP000216533">
    <property type="component" value="Unassembled WGS sequence"/>
</dbReference>
<evidence type="ECO:0000256" key="1">
    <source>
        <dbReference type="SAM" id="Phobius"/>
    </source>
</evidence>
<dbReference type="Proteomes" id="UP000216300">
    <property type="component" value="Unassembled WGS sequence"/>
</dbReference>
<organism evidence="3 4">
    <name type="scientific">Parenemella sanctibonifatiensis</name>
    <dbReference type="NCBI Taxonomy" id="2016505"/>
    <lineage>
        <taxon>Bacteria</taxon>
        <taxon>Bacillati</taxon>
        <taxon>Actinomycetota</taxon>
        <taxon>Actinomycetes</taxon>
        <taxon>Propionibacteriales</taxon>
        <taxon>Propionibacteriaceae</taxon>
        <taxon>Parenemella</taxon>
    </lineage>
</organism>
<protein>
    <recommendedName>
        <fullName evidence="6">DUF4245 domain-containing protein</fullName>
    </recommendedName>
</protein>
<keyword evidence="1" id="KW-1133">Transmembrane helix</keyword>
<evidence type="ECO:0000313" key="4">
    <source>
        <dbReference type="Proteomes" id="UP000216300"/>
    </source>
</evidence>
<dbReference type="EMBL" id="NMVJ01000001">
    <property type="protein sequence ID" value="OYN92264.1"/>
    <property type="molecule type" value="Genomic_DNA"/>
</dbReference>
<evidence type="ECO:0000313" key="3">
    <source>
        <dbReference type="EMBL" id="OYN92264.1"/>
    </source>
</evidence>
<dbReference type="OrthoDB" id="3827115at2"/>
<evidence type="ECO:0000313" key="2">
    <source>
        <dbReference type="EMBL" id="OYN87962.1"/>
    </source>
</evidence>
<comment type="caution">
    <text evidence="3">The sequence shown here is derived from an EMBL/GenBank/DDBJ whole genome shotgun (WGS) entry which is preliminary data.</text>
</comment>
<name>A0A255EL99_9ACTN</name>
<feature type="transmembrane region" description="Helical" evidence="1">
    <location>
        <begin position="12"/>
        <end position="30"/>
    </location>
</feature>